<reference evidence="2 3" key="1">
    <citation type="journal article" date="2011" name="J. Bacteriol.">
        <title>Genome sequence of the mercury-methylating strain Desulfovibrio desulfuricans ND132.</title>
        <authorList>
            <person name="Brown S.D."/>
            <person name="Gilmour C.C."/>
            <person name="Kucken A.M."/>
            <person name="Wall J.D."/>
            <person name="Elias D.A."/>
            <person name="Brandt C.C."/>
            <person name="Podar M."/>
            <person name="Chertkov O."/>
            <person name="Held B."/>
            <person name="Bruce D.C."/>
            <person name="Detter J.C."/>
            <person name="Tapia R."/>
            <person name="Han C.S."/>
            <person name="Goodwin L.A."/>
            <person name="Cheng J.F."/>
            <person name="Pitluck S."/>
            <person name="Woyke T."/>
            <person name="Mikhailova N."/>
            <person name="Ivanova N.N."/>
            <person name="Han J."/>
            <person name="Lucas S."/>
            <person name="Lapidus A.L."/>
            <person name="Land M.L."/>
            <person name="Hauser L.J."/>
            <person name="Palumbo A.V."/>
        </authorList>
    </citation>
    <scope>NUCLEOTIDE SEQUENCE [LARGE SCALE GENOMIC DNA]</scope>
    <source>
        <strain evidence="2 3">ND132</strain>
    </source>
</reference>
<dbReference type="Pfam" id="PF19700">
    <property type="entry name" value="DUF6198"/>
    <property type="match status" value="1"/>
</dbReference>
<name>F0JEJ1_9BACT</name>
<sequence precursor="true">MLSTRKLIDVLTMILGLLIMALGVSVSVRADLGVTPISCVPYVYSLSTPFTLGEMTIFMNIFFILGQMAILRKRYSPIQLLQLPAVVILGYCIDFTYRLVSGIEPSSYLEQLLWLLVSCALLALGVFLVVKANLTYIPGDGLIVVIADTFKKDFGKTKMCFDSSMVVIGLSSSLLLSGRVAGIREGTIIAALLVGYLIQLLNRLLRAAAARIEARGRTESPAEAPAGVYGTFPVITISREYGSGGHEIGQQIAKKLGFTFYDRELIDLTAQQSGFTEDYIKDREQKISNSLLHELYAQNYAYVQDKLPPTDLLFLIQSKIIRDVSAKQPCVIVGRCANFVLKDNPSCFNIFIHANEAYRKRKIVDDYKAPASYSSKDLEQMDHERANYCLKYTGGNWRDVTGYHLTLDSSLYTTEQLAKKIIELFRTAQPRLRAAA</sequence>
<protein>
    <submittedName>
        <fullName evidence="2">Membrane protein-like protein</fullName>
    </submittedName>
</protein>
<dbReference type="Gene3D" id="3.40.50.300">
    <property type="entry name" value="P-loop containing nucleotide triphosphate hydrolases"/>
    <property type="match status" value="1"/>
</dbReference>
<dbReference type="RefSeq" id="WP_014322148.1">
    <property type="nucleotide sequence ID" value="NC_016803.1"/>
</dbReference>
<dbReference type="KEGG" id="ddn:DND132_1513"/>
<dbReference type="PANTHER" id="PTHR40078:SF1">
    <property type="entry name" value="INTEGRAL MEMBRANE PROTEIN"/>
    <property type="match status" value="1"/>
</dbReference>
<dbReference type="PANTHER" id="PTHR40078">
    <property type="entry name" value="INTEGRAL MEMBRANE PROTEIN-RELATED"/>
    <property type="match status" value="1"/>
</dbReference>
<dbReference type="STRING" id="641491.DND132_1513"/>
<evidence type="ECO:0000256" key="1">
    <source>
        <dbReference type="SAM" id="Phobius"/>
    </source>
</evidence>
<evidence type="ECO:0000313" key="2">
    <source>
        <dbReference type="EMBL" id="EGB14720.1"/>
    </source>
</evidence>
<feature type="transmembrane region" description="Helical" evidence="1">
    <location>
        <begin position="7"/>
        <end position="30"/>
    </location>
</feature>
<dbReference type="AlphaFoldDB" id="F0JEJ1"/>
<keyword evidence="1" id="KW-1133">Transmembrane helix</keyword>
<dbReference type="Pfam" id="PF13189">
    <property type="entry name" value="Cytidylate_kin2"/>
    <property type="match status" value="1"/>
</dbReference>
<feature type="transmembrane region" description="Helical" evidence="1">
    <location>
        <begin position="160"/>
        <end position="181"/>
    </location>
</feature>
<gene>
    <name evidence="2" type="ORF">DND132_1513</name>
</gene>
<proteinExistence type="predicted"/>
<dbReference type="eggNOG" id="COG1102">
    <property type="taxonomic scope" value="Bacteria"/>
</dbReference>
<keyword evidence="1" id="KW-0812">Transmembrane</keyword>
<feature type="transmembrane region" description="Helical" evidence="1">
    <location>
        <begin position="83"/>
        <end position="100"/>
    </location>
</feature>
<dbReference type="InterPro" id="IPR027417">
    <property type="entry name" value="P-loop_NTPase"/>
</dbReference>
<dbReference type="InterPro" id="IPR038750">
    <property type="entry name" value="YczE/YyaS-like"/>
</dbReference>
<feature type="transmembrane region" description="Helical" evidence="1">
    <location>
        <begin position="112"/>
        <end position="130"/>
    </location>
</feature>
<keyword evidence="3" id="KW-1185">Reference proteome</keyword>
<keyword evidence="1" id="KW-0472">Membrane</keyword>
<dbReference type="Proteomes" id="UP000007845">
    <property type="component" value="Chromosome"/>
</dbReference>
<feature type="transmembrane region" description="Helical" evidence="1">
    <location>
        <begin position="50"/>
        <end position="71"/>
    </location>
</feature>
<dbReference type="HOGENOM" id="CLU_053090_0_0_7"/>
<dbReference type="eggNOG" id="COG2364">
    <property type="taxonomic scope" value="Bacteria"/>
</dbReference>
<dbReference type="EMBL" id="CP003220">
    <property type="protein sequence ID" value="EGB14720.1"/>
    <property type="molecule type" value="Genomic_DNA"/>
</dbReference>
<dbReference type="SMR" id="F0JEJ1"/>
<organism evidence="2 3">
    <name type="scientific">Pseudodesulfovibrio mercurii</name>
    <dbReference type="NCBI Taxonomy" id="641491"/>
    <lineage>
        <taxon>Bacteria</taxon>
        <taxon>Pseudomonadati</taxon>
        <taxon>Thermodesulfobacteriota</taxon>
        <taxon>Desulfovibrionia</taxon>
        <taxon>Desulfovibrionales</taxon>
        <taxon>Desulfovibrionaceae</taxon>
    </lineage>
</organism>
<accession>F0JEJ1</accession>
<evidence type="ECO:0000313" key="3">
    <source>
        <dbReference type="Proteomes" id="UP000007845"/>
    </source>
</evidence>
<feature type="transmembrane region" description="Helical" evidence="1">
    <location>
        <begin position="187"/>
        <end position="205"/>
    </location>
</feature>